<dbReference type="RefSeq" id="XP_021875798.1">
    <property type="nucleotide sequence ID" value="XM_022028231.1"/>
</dbReference>
<protein>
    <submittedName>
        <fullName evidence="1">Uncharacterized protein</fullName>
    </submittedName>
</protein>
<dbReference type="InParanoid" id="A0A1Y2G6R1"/>
<name>A0A1Y2G6R1_9FUNG</name>
<sequence>MSCRLHLVFNAFCAFDVLSESRLRKPFLAVGEISSLGLCHRLIWVTEEETILWSSVLIGLNSLCTTMSTKSGTSWIQSASDRSPPAFFEAFDIYFKQHGHQRYAQAIRDSNLDMDIKLDLWQKFKYWKANEGVQFWLDRQSQSSQMKTASTLVKGSESYAKDSIHHTEPLMHSIISQAGHSKKRSLNTNFVEGLQMTPKRRVTPISMPRISTTSVDSPNLIPTTYSEENLFMDDVDEDDFMIPDITGDSYRFSAILDGLDIGGSFGQLFQDVKAKKVYVTDTDQALLTFSGDHFLQSVKKSLQNWKSVDVTVVRNEVRSRLDHFEDHDFDRAKCLEFLLSCAKDPKHQRLWTYFVSALQEFPSSDTARVYSESTAISSFILSICRVFVSAPDKKLFLDFVDSANHAGKASISRKEPDLGLNFKDDSNKTICNVGIAEVTSIAQKGYKKKNAKDLVRVGEMLKNALDHLQDDFGITDAVVPGWQVIAHVMSIYIMFRCGNLYLMVYVKDVTIPDSLNSLKNLGVDIKTWLELQTTITFGLQNVLKQASSGKKQVVTPGSHFLERISTVGTPEFKTFLTKK</sequence>
<dbReference type="STRING" id="64571.A0A1Y2G6R1"/>
<proteinExistence type="predicted"/>
<dbReference type="EMBL" id="MCFF01000069">
    <property type="protein sequence ID" value="ORY98427.1"/>
    <property type="molecule type" value="Genomic_DNA"/>
</dbReference>
<dbReference type="GeneID" id="33570074"/>
<evidence type="ECO:0000313" key="2">
    <source>
        <dbReference type="Proteomes" id="UP000193648"/>
    </source>
</evidence>
<gene>
    <name evidence="1" type="ORF">BCR41DRAFT_390505</name>
</gene>
<keyword evidence="2" id="KW-1185">Reference proteome</keyword>
<comment type="caution">
    <text evidence="1">The sequence shown here is derived from an EMBL/GenBank/DDBJ whole genome shotgun (WGS) entry which is preliminary data.</text>
</comment>
<reference evidence="1 2" key="1">
    <citation type="submission" date="2016-07" db="EMBL/GenBank/DDBJ databases">
        <title>Pervasive Adenine N6-methylation of Active Genes in Fungi.</title>
        <authorList>
            <consortium name="DOE Joint Genome Institute"/>
            <person name="Mondo S.J."/>
            <person name="Dannebaum R.O."/>
            <person name="Kuo R.C."/>
            <person name="Labutti K."/>
            <person name="Haridas S."/>
            <person name="Kuo A."/>
            <person name="Salamov A."/>
            <person name="Ahrendt S.R."/>
            <person name="Lipzen A."/>
            <person name="Sullivan W."/>
            <person name="Andreopoulos W.B."/>
            <person name="Clum A."/>
            <person name="Lindquist E."/>
            <person name="Daum C."/>
            <person name="Ramamoorthy G.K."/>
            <person name="Gryganskyi A."/>
            <person name="Culley D."/>
            <person name="Magnuson J.K."/>
            <person name="James T.Y."/>
            <person name="O'Malley M.A."/>
            <person name="Stajich J.E."/>
            <person name="Spatafora J.W."/>
            <person name="Visel A."/>
            <person name="Grigoriev I.V."/>
        </authorList>
    </citation>
    <scope>NUCLEOTIDE SEQUENCE [LARGE SCALE GENOMIC DNA]</scope>
    <source>
        <strain evidence="1 2">NRRL 3116</strain>
    </source>
</reference>
<dbReference type="AlphaFoldDB" id="A0A1Y2G6R1"/>
<dbReference type="OrthoDB" id="2370938at2759"/>
<dbReference type="Proteomes" id="UP000193648">
    <property type="component" value="Unassembled WGS sequence"/>
</dbReference>
<organism evidence="1 2">
    <name type="scientific">Lobosporangium transversale</name>
    <dbReference type="NCBI Taxonomy" id="64571"/>
    <lineage>
        <taxon>Eukaryota</taxon>
        <taxon>Fungi</taxon>
        <taxon>Fungi incertae sedis</taxon>
        <taxon>Mucoromycota</taxon>
        <taxon>Mortierellomycotina</taxon>
        <taxon>Mortierellomycetes</taxon>
        <taxon>Mortierellales</taxon>
        <taxon>Mortierellaceae</taxon>
        <taxon>Lobosporangium</taxon>
    </lineage>
</organism>
<accession>A0A1Y2G6R1</accession>
<evidence type="ECO:0000313" key="1">
    <source>
        <dbReference type="EMBL" id="ORY98427.1"/>
    </source>
</evidence>